<evidence type="ECO:0000313" key="10">
    <source>
        <dbReference type="Proteomes" id="UP000092666"/>
    </source>
</evidence>
<evidence type="ECO:0000256" key="4">
    <source>
        <dbReference type="ARBA" id="ARBA00022989"/>
    </source>
</evidence>
<feature type="transmembrane region" description="Helical" evidence="7">
    <location>
        <begin position="385"/>
        <end position="410"/>
    </location>
</feature>
<reference evidence="9 10" key="1">
    <citation type="submission" date="2013-07" db="EMBL/GenBank/DDBJ databases">
        <title>The Genome Sequence of Cryptococcus heveanensis BCC8398.</title>
        <authorList>
            <consortium name="The Broad Institute Genome Sequencing Platform"/>
            <person name="Cuomo C."/>
            <person name="Litvintseva A."/>
            <person name="Chen Y."/>
            <person name="Heitman J."/>
            <person name="Sun S."/>
            <person name="Springer D."/>
            <person name="Dromer F."/>
            <person name="Young S.K."/>
            <person name="Zeng Q."/>
            <person name="Gargeya S."/>
            <person name="Fitzgerald M."/>
            <person name="Abouelleil A."/>
            <person name="Alvarado L."/>
            <person name="Berlin A.M."/>
            <person name="Chapman S.B."/>
            <person name="Dewar J."/>
            <person name="Goldberg J."/>
            <person name="Griggs A."/>
            <person name="Gujja S."/>
            <person name="Hansen M."/>
            <person name="Howarth C."/>
            <person name="Imamovic A."/>
            <person name="Larimer J."/>
            <person name="McCowan C."/>
            <person name="Murphy C."/>
            <person name="Pearson M."/>
            <person name="Priest M."/>
            <person name="Roberts A."/>
            <person name="Saif S."/>
            <person name="Shea T."/>
            <person name="Sykes S."/>
            <person name="Wortman J."/>
            <person name="Nusbaum C."/>
            <person name="Birren B."/>
        </authorList>
    </citation>
    <scope>NUCLEOTIDE SEQUENCE [LARGE SCALE GENOMIC DNA]</scope>
    <source>
        <strain evidence="9 10">BCC8398</strain>
    </source>
</reference>
<proteinExistence type="predicted"/>
<reference evidence="10" key="2">
    <citation type="submission" date="2013-12" db="EMBL/GenBank/DDBJ databases">
        <title>Evolution of pathogenesis and genome organization in the Tremellales.</title>
        <authorList>
            <person name="Cuomo C."/>
            <person name="Litvintseva A."/>
            <person name="Heitman J."/>
            <person name="Chen Y."/>
            <person name="Sun S."/>
            <person name="Springer D."/>
            <person name="Dromer F."/>
            <person name="Young S."/>
            <person name="Zeng Q."/>
            <person name="Chapman S."/>
            <person name="Gujja S."/>
            <person name="Saif S."/>
            <person name="Birren B."/>
        </authorList>
    </citation>
    <scope>NUCLEOTIDE SEQUENCE [LARGE SCALE GENOMIC DNA]</scope>
    <source>
        <strain evidence="10">BCC8398</strain>
    </source>
</reference>
<keyword evidence="4 7" id="KW-1133">Transmembrane helix</keyword>
<comment type="subcellular location">
    <subcellularLocation>
        <location evidence="1">Membrane</location>
        <topology evidence="1">Multi-pass membrane protein</topology>
    </subcellularLocation>
</comment>
<dbReference type="PANTHER" id="PTHR23504:SF31">
    <property type="entry name" value="MAJOR FACILITATOR SUPERFAMILY DOMAIN-CONTAINING PROTEIN 10"/>
    <property type="match status" value="1"/>
</dbReference>
<gene>
    <name evidence="9" type="ORF">I316_06691</name>
</gene>
<evidence type="ECO:0000256" key="3">
    <source>
        <dbReference type="ARBA" id="ARBA00022692"/>
    </source>
</evidence>
<evidence type="ECO:0000256" key="5">
    <source>
        <dbReference type="ARBA" id="ARBA00023136"/>
    </source>
</evidence>
<feature type="transmembrane region" description="Helical" evidence="7">
    <location>
        <begin position="127"/>
        <end position="145"/>
    </location>
</feature>
<evidence type="ECO:0000256" key="1">
    <source>
        <dbReference type="ARBA" id="ARBA00004141"/>
    </source>
</evidence>
<dbReference type="SUPFAM" id="SSF103473">
    <property type="entry name" value="MFS general substrate transporter"/>
    <property type="match status" value="1"/>
</dbReference>
<accession>A0A1B9GKY0</accession>
<evidence type="ECO:0000313" key="9">
    <source>
        <dbReference type="EMBL" id="OCF31686.1"/>
    </source>
</evidence>
<dbReference type="PANTHER" id="PTHR23504">
    <property type="entry name" value="MAJOR FACILITATOR SUPERFAMILY DOMAIN-CONTAINING PROTEIN 10"/>
    <property type="match status" value="1"/>
</dbReference>
<feature type="region of interest" description="Disordered" evidence="6">
    <location>
        <begin position="425"/>
        <end position="446"/>
    </location>
</feature>
<dbReference type="Gene3D" id="1.20.1250.20">
    <property type="entry name" value="MFS general substrate transporter like domains"/>
    <property type="match status" value="1"/>
</dbReference>
<dbReference type="AlphaFoldDB" id="A0A1B9GKY0"/>
<dbReference type="Proteomes" id="UP000092666">
    <property type="component" value="Unassembled WGS sequence"/>
</dbReference>
<feature type="transmembrane region" description="Helical" evidence="7">
    <location>
        <begin position="353"/>
        <end position="373"/>
    </location>
</feature>
<feature type="domain" description="Major facilitator superfamily (MFS) profile" evidence="8">
    <location>
        <begin position="10"/>
        <end position="511"/>
    </location>
</feature>
<dbReference type="GO" id="GO:0016020">
    <property type="term" value="C:membrane"/>
    <property type="evidence" value="ECO:0007669"/>
    <property type="project" value="UniProtKB-SubCell"/>
</dbReference>
<protein>
    <recommendedName>
        <fullName evidence="8">Major facilitator superfamily (MFS) profile domain-containing protein</fullName>
    </recommendedName>
</protein>
<evidence type="ECO:0000259" key="8">
    <source>
        <dbReference type="PROSITE" id="PS50850"/>
    </source>
</evidence>
<feature type="transmembrane region" description="Helical" evidence="7">
    <location>
        <begin position="14"/>
        <end position="32"/>
    </location>
</feature>
<keyword evidence="10" id="KW-1185">Reference proteome</keyword>
<keyword evidence="3 7" id="KW-0812">Transmembrane</keyword>
<dbReference type="InterPro" id="IPR036259">
    <property type="entry name" value="MFS_trans_sf"/>
</dbReference>
<dbReference type="OrthoDB" id="196650at2759"/>
<name>A0A1B9GKY0_9TREE</name>
<evidence type="ECO:0000256" key="6">
    <source>
        <dbReference type="SAM" id="MobiDB-lite"/>
    </source>
</evidence>
<feature type="transmembrane region" description="Helical" evidence="7">
    <location>
        <begin position="220"/>
        <end position="243"/>
    </location>
</feature>
<organism evidence="9 10">
    <name type="scientific">Kwoniella heveanensis BCC8398</name>
    <dbReference type="NCBI Taxonomy" id="1296120"/>
    <lineage>
        <taxon>Eukaryota</taxon>
        <taxon>Fungi</taxon>
        <taxon>Dikarya</taxon>
        <taxon>Basidiomycota</taxon>
        <taxon>Agaricomycotina</taxon>
        <taxon>Tremellomycetes</taxon>
        <taxon>Tremellales</taxon>
        <taxon>Cryptococcaceae</taxon>
        <taxon>Kwoniella</taxon>
    </lineage>
</organism>
<dbReference type="Pfam" id="PF07690">
    <property type="entry name" value="MFS_1"/>
    <property type="match status" value="1"/>
</dbReference>
<dbReference type="EMBL" id="KV700132">
    <property type="protein sequence ID" value="OCF31686.1"/>
    <property type="molecule type" value="Genomic_DNA"/>
</dbReference>
<dbReference type="PROSITE" id="PS00216">
    <property type="entry name" value="SUGAR_TRANSPORT_1"/>
    <property type="match status" value="1"/>
</dbReference>
<dbReference type="InterPro" id="IPR020846">
    <property type="entry name" value="MFS_dom"/>
</dbReference>
<dbReference type="GO" id="GO:0022857">
    <property type="term" value="F:transmembrane transporter activity"/>
    <property type="evidence" value="ECO:0007669"/>
    <property type="project" value="InterPro"/>
</dbReference>
<evidence type="ECO:0000256" key="2">
    <source>
        <dbReference type="ARBA" id="ARBA00022448"/>
    </source>
</evidence>
<dbReference type="InterPro" id="IPR011701">
    <property type="entry name" value="MFS"/>
</dbReference>
<dbReference type="PROSITE" id="PS50850">
    <property type="entry name" value="MFS"/>
    <property type="match status" value="1"/>
</dbReference>
<dbReference type="InterPro" id="IPR005829">
    <property type="entry name" value="Sugar_transporter_CS"/>
</dbReference>
<sequence length="519" mass="55868">MASAVGSKSVVKTVFFALVLDLLAFTIPLPLFPRMIAWYRTVNSLLPSPQRERSLLNRLLSSARYFRSTLLSFAVAKGSFAQKEYGAHENWDIVLLGGAMGSLFSLCQCIISPWLGRLSDKYGRKKVLLATMMGNILSAVIWIQSTSFSSLLLSRLVGGLSEGNVQLSTAIISDVTSSENRSKSLALVGIAFSICFTLGPSLGAYFASKPLPVTSNEKRYNMYALPAAVTLVLLLIETTYLYFALPETKGWKHASPPTDQVNGRGSVCEDKINGNEAHVDERLKSLKAVGRLHGLFLLFFSGAEFTLTFLTYDLFEATNAQNGKLLSYIGVLSALLQARHVRPSLARVGELKVASRGIASCIIALSLLATLPFHVISSSTLKSNVVLYGAATFLAYTSATVVTGLTAAAASYTDENTTSVADTAGIQPKVEDKKKNNTKQGDNVQDKQRQLLQRGRALGMFRSRGQLGRAIGPILASSVYWVYGPTVAYAGLAGCLGVVSIVAIGKVPAAAQEERVKVE</sequence>
<feature type="transmembrane region" description="Helical" evidence="7">
    <location>
        <begin position="93"/>
        <end position="115"/>
    </location>
</feature>
<feature type="transmembrane region" description="Helical" evidence="7">
    <location>
        <begin position="489"/>
        <end position="509"/>
    </location>
</feature>
<feature type="transmembrane region" description="Helical" evidence="7">
    <location>
        <begin position="185"/>
        <end position="208"/>
    </location>
</feature>
<keyword evidence="2" id="KW-0813">Transport</keyword>
<keyword evidence="5 7" id="KW-0472">Membrane</keyword>
<evidence type="ECO:0000256" key="7">
    <source>
        <dbReference type="SAM" id="Phobius"/>
    </source>
</evidence>
<feature type="transmembrane region" description="Helical" evidence="7">
    <location>
        <begin position="292"/>
        <end position="312"/>
    </location>
</feature>